<dbReference type="Proteomes" id="UP000275385">
    <property type="component" value="Unassembled WGS sequence"/>
</dbReference>
<dbReference type="Gene3D" id="3.40.50.720">
    <property type="entry name" value="NAD(P)-binding Rossmann-like Domain"/>
    <property type="match status" value="1"/>
</dbReference>
<dbReference type="PANTHER" id="PTHR42683">
    <property type="entry name" value="ALDEHYDE REDUCTASE"/>
    <property type="match status" value="1"/>
</dbReference>
<dbReference type="PROSITE" id="PS00059">
    <property type="entry name" value="ADH_ZINC"/>
    <property type="match status" value="1"/>
</dbReference>
<reference evidence="7 8" key="1">
    <citation type="submission" date="2018-08" db="EMBL/GenBank/DDBJ databases">
        <title>Draft genome of the lignicolous fungus Coniochaeta pulveracea.</title>
        <authorList>
            <person name="Borstlap C.J."/>
            <person name="De Witt R.N."/>
            <person name="Botha A."/>
            <person name="Volschenk H."/>
        </authorList>
    </citation>
    <scope>NUCLEOTIDE SEQUENCE [LARGE SCALE GENOMIC DNA]</scope>
    <source>
        <strain evidence="7 8">CAB683</strain>
    </source>
</reference>
<dbReference type="InterPro" id="IPR011032">
    <property type="entry name" value="GroES-like_sf"/>
</dbReference>
<evidence type="ECO:0000313" key="8">
    <source>
        <dbReference type="Proteomes" id="UP000275385"/>
    </source>
</evidence>
<dbReference type="AlphaFoldDB" id="A0A420YN52"/>
<dbReference type="InterPro" id="IPR020843">
    <property type="entry name" value="ER"/>
</dbReference>
<dbReference type="InterPro" id="IPR036291">
    <property type="entry name" value="NAD(P)-bd_dom_sf"/>
</dbReference>
<dbReference type="EMBL" id="QVQW01000002">
    <property type="protein sequence ID" value="RKU49304.1"/>
    <property type="molecule type" value="Genomic_DNA"/>
</dbReference>
<dbReference type="Pfam" id="PF08240">
    <property type="entry name" value="ADH_N"/>
    <property type="match status" value="1"/>
</dbReference>
<keyword evidence="2 5" id="KW-0479">Metal-binding</keyword>
<proteinExistence type="inferred from homology"/>
<gene>
    <name evidence="7" type="ORF">DL546_009806</name>
</gene>
<dbReference type="OrthoDB" id="1879366at2759"/>
<keyword evidence="3 5" id="KW-0862">Zinc</keyword>
<dbReference type="FunFam" id="3.40.50.720:FF:000022">
    <property type="entry name" value="Cinnamyl alcohol dehydrogenase"/>
    <property type="match status" value="1"/>
</dbReference>
<evidence type="ECO:0000313" key="7">
    <source>
        <dbReference type="EMBL" id="RKU49304.1"/>
    </source>
</evidence>
<dbReference type="Pfam" id="PF00107">
    <property type="entry name" value="ADH_zinc_N"/>
    <property type="match status" value="1"/>
</dbReference>
<keyword evidence="4" id="KW-0560">Oxidoreductase</keyword>
<evidence type="ECO:0000259" key="6">
    <source>
        <dbReference type="SMART" id="SM00829"/>
    </source>
</evidence>
<evidence type="ECO:0000256" key="4">
    <source>
        <dbReference type="ARBA" id="ARBA00023002"/>
    </source>
</evidence>
<dbReference type="SMART" id="SM00829">
    <property type="entry name" value="PKS_ER"/>
    <property type="match status" value="1"/>
</dbReference>
<organism evidence="7 8">
    <name type="scientific">Coniochaeta pulveracea</name>
    <dbReference type="NCBI Taxonomy" id="177199"/>
    <lineage>
        <taxon>Eukaryota</taxon>
        <taxon>Fungi</taxon>
        <taxon>Dikarya</taxon>
        <taxon>Ascomycota</taxon>
        <taxon>Pezizomycotina</taxon>
        <taxon>Sordariomycetes</taxon>
        <taxon>Sordariomycetidae</taxon>
        <taxon>Coniochaetales</taxon>
        <taxon>Coniochaetaceae</taxon>
        <taxon>Coniochaeta</taxon>
    </lineage>
</organism>
<dbReference type="STRING" id="177199.A0A420YN52"/>
<protein>
    <recommendedName>
        <fullName evidence="6">Enoyl reductase (ER) domain-containing protein</fullName>
    </recommendedName>
</protein>
<evidence type="ECO:0000256" key="3">
    <source>
        <dbReference type="ARBA" id="ARBA00022833"/>
    </source>
</evidence>
<evidence type="ECO:0000256" key="2">
    <source>
        <dbReference type="ARBA" id="ARBA00022723"/>
    </source>
</evidence>
<dbReference type="CDD" id="cd05283">
    <property type="entry name" value="CAD1"/>
    <property type="match status" value="1"/>
</dbReference>
<dbReference type="InterPro" id="IPR047109">
    <property type="entry name" value="CAD-like"/>
</dbReference>
<comment type="caution">
    <text evidence="7">The sequence shown here is derived from an EMBL/GenBank/DDBJ whole genome shotgun (WGS) entry which is preliminary data.</text>
</comment>
<accession>A0A420YN52</accession>
<sequence>MGYPETFTGFCCQSAKTWNQYEKHELTPKKFEESDVDVQIECCGVCGSDVHTVTGGWGEFKGPLCVGHEVVGKVVKVGKNVTKFKEGDRVGVGAQVWACLKCDVCKSANENYCPHLVDTYNSRNPFPVDGSRGIGGWASHIRAHEYFVFKIPDQIPSHEVAPMLCAGITTYSPLVRAGVGPGKKVAILGIGGLGHLAIQWANALGAEVYALTHSPNKVESAQKLGAKKVIVTTEENWDKDYKFFFDYILNCSDATHKMDVAQYMSTLKIGADFHLVGLGDEPLPTLPATCFVNNGAKITGSHLGNNQEMNAMLKLAAEKNVRAVVQTIDISEDGCKEAVERMKKGGVHYRLTLTGFDKAFGFPGY</sequence>
<dbReference type="GO" id="GO:0016616">
    <property type="term" value="F:oxidoreductase activity, acting on the CH-OH group of donors, NAD or NADP as acceptor"/>
    <property type="evidence" value="ECO:0007669"/>
    <property type="project" value="InterPro"/>
</dbReference>
<feature type="domain" description="Enoyl reductase (ER)" evidence="6">
    <location>
        <begin position="16"/>
        <end position="353"/>
    </location>
</feature>
<dbReference type="SUPFAM" id="SSF50129">
    <property type="entry name" value="GroES-like"/>
    <property type="match status" value="1"/>
</dbReference>
<evidence type="ECO:0000256" key="1">
    <source>
        <dbReference type="ARBA" id="ARBA00001947"/>
    </source>
</evidence>
<evidence type="ECO:0000256" key="5">
    <source>
        <dbReference type="RuleBase" id="RU361277"/>
    </source>
</evidence>
<name>A0A420YN52_9PEZI</name>
<dbReference type="Gene3D" id="3.90.180.10">
    <property type="entry name" value="Medium-chain alcohol dehydrogenases, catalytic domain"/>
    <property type="match status" value="1"/>
</dbReference>
<keyword evidence="8" id="KW-1185">Reference proteome</keyword>
<dbReference type="GO" id="GO:0008270">
    <property type="term" value="F:zinc ion binding"/>
    <property type="evidence" value="ECO:0007669"/>
    <property type="project" value="InterPro"/>
</dbReference>
<dbReference type="InterPro" id="IPR013149">
    <property type="entry name" value="ADH-like_C"/>
</dbReference>
<dbReference type="InterPro" id="IPR002328">
    <property type="entry name" value="ADH_Zn_CS"/>
</dbReference>
<dbReference type="SUPFAM" id="SSF51735">
    <property type="entry name" value="NAD(P)-binding Rossmann-fold domains"/>
    <property type="match status" value="1"/>
</dbReference>
<comment type="cofactor">
    <cofactor evidence="1 5">
        <name>Zn(2+)</name>
        <dbReference type="ChEBI" id="CHEBI:29105"/>
    </cofactor>
</comment>
<comment type="similarity">
    <text evidence="5">Belongs to the zinc-containing alcohol dehydrogenase family.</text>
</comment>
<dbReference type="InterPro" id="IPR013154">
    <property type="entry name" value="ADH-like_N"/>
</dbReference>